<dbReference type="Gene3D" id="1.10.10.60">
    <property type="entry name" value="Homeodomain-like"/>
    <property type="match status" value="2"/>
</dbReference>
<dbReference type="PANTHER" id="PTHR43280">
    <property type="entry name" value="ARAC-FAMILY TRANSCRIPTIONAL REGULATOR"/>
    <property type="match status" value="1"/>
</dbReference>
<dbReference type="CDD" id="cd02208">
    <property type="entry name" value="cupin_RmlC-like"/>
    <property type="match status" value="1"/>
</dbReference>
<keyword evidence="3" id="KW-0804">Transcription</keyword>
<evidence type="ECO:0000259" key="4">
    <source>
        <dbReference type="PROSITE" id="PS01124"/>
    </source>
</evidence>
<dbReference type="Pfam" id="PF07883">
    <property type="entry name" value="Cupin_2"/>
    <property type="match status" value="1"/>
</dbReference>
<gene>
    <name evidence="5" type="ORF">GKZ57_13205</name>
</gene>
<dbReference type="InterPro" id="IPR018060">
    <property type="entry name" value="HTH_AraC"/>
</dbReference>
<dbReference type="GO" id="GO:0043565">
    <property type="term" value="F:sequence-specific DNA binding"/>
    <property type="evidence" value="ECO:0007669"/>
    <property type="project" value="InterPro"/>
</dbReference>
<dbReference type="PANTHER" id="PTHR43280:SF34">
    <property type="entry name" value="ARAC-FAMILY TRANSCRIPTIONAL REGULATOR"/>
    <property type="match status" value="1"/>
</dbReference>
<proteinExistence type="predicted"/>
<evidence type="ECO:0000313" key="6">
    <source>
        <dbReference type="Proteomes" id="UP000437824"/>
    </source>
</evidence>
<dbReference type="SUPFAM" id="SSF51182">
    <property type="entry name" value="RmlC-like cupins"/>
    <property type="match status" value="1"/>
</dbReference>
<protein>
    <submittedName>
        <fullName evidence="5">Helix-turn-helix domain-containing protein</fullName>
    </submittedName>
</protein>
<reference evidence="5 6" key="1">
    <citation type="submission" date="2019-11" db="EMBL/GenBank/DDBJ databases">
        <title>Draft genome sequence of Blautia luti DSM 14534T, isolated from human stool.</title>
        <authorList>
            <person name="Ortiz R."/>
            <person name="Melis-Arcos F."/>
            <person name="Covarrubias P."/>
            <person name="Cardenas J.P."/>
            <person name="Perez-Donoso J."/>
            <person name="Almonacid D."/>
        </authorList>
    </citation>
    <scope>NUCLEOTIDE SEQUENCE [LARGE SCALE GENOMIC DNA]</scope>
    <source>
        <strain evidence="5 6">DSM 14534</strain>
    </source>
</reference>
<sequence length="290" mass="34161">MKRTENSYEIIDVSDITNVRFYTSIDQGSYIPPHWHRAVEIIYMQEGSLDITVESRSFTIHPGDCTLINANVLHSTKCTNPNKAIVLQIPLDFMEKYIPNVQQLLFILDHTSTDPVRSTKTAMLCTVLEQMQIIDEIRPDGFIMRFNSLIFELLFQLYHNFSVKVFQSDLSQKKKDLDRLNVVLKYIADHYQRPISLAEISEIAYLQTGYFCRFFKKRMGVTFLEYQNEYRLSFIYRDLISTTDPVHVILERHGFTNYKLFRQMFQEHFGDTPTQIRRNYQKSEVSTSAM</sequence>
<dbReference type="PROSITE" id="PS01124">
    <property type="entry name" value="HTH_ARAC_FAMILY_2"/>
    <property type="match status" value="1"/>
</dbReference>
<dbReference type="RefSeq" id="WP_154780732.1">
    <property type="nucleotide sequence ID" value="NZ_WMBC01000011.1"/>
</dbReference>
<dbReference type="InterPro" id="IPR011051">
    <property type="entry name" value="RmlC_Cupin_sf"/>
</dbReference>
<comment type="caution">
    <text evidence="5">The sequence shown here is derived from an EMBL/GenBank/DDBJ whole genome shotgun (WGS) entry which is preliminary data.</text>
</comment>
<dbReference type="Pfam" id="PF12833">
    <property type="entry name" value="HTH_18"/>
    <property type="match status" value="1"/>
</dbReference>
<dbReference type="SMART" id="SM00342">
    <property type="entry name" value="HTH_ARAC"/>
    <property type="match status" value="1"/>
</dbReference>
<dbReference type="InterPro" id="IPR014710">
    <property type="entry name" value="RmlC-like_jellyroll"/>
</dbReference>
<dbReference type="Proteomes" id="UP000437824">
    <property type="component" value="Unassembled WGS sequence"/>
</dbReference>
<dbReference type="SUPFAM" id="SSF46689">
    <property type="entry name" value="Homeodomain-like"/>
    <property type="match status" value="2"/>
</dbReference>
<keyword evidence="1" id="KW-0805">Transcription regulation</keyword>
<keyword evidence="2" id="KW-0238">DNA-binding</keyword>
<name>A0A844GLW9_9FIRM</name>
<dbReference type="Gene3D" id="2.60.120.10">
    <property type="entry name" value="Jelly Rolls"/>
    <property type="match status" value="1"/>
</dbReference>
<organism evidence="5 6">
    <name type="scientific">Blautia luti DSM 14534 = JCM 17040</name>
    <dbReference type="NCBI Taxonomy" id="649762"/>
    <lineage>
        <taxon>Bacteria</taxon>
        <taxon>Bacillati</taxon>
        <taxon>Bacillota</taxon>
        <taxon>Clostridia</taxon>
        <taxon>Lachnospirales</taxon>
        <taxon>Lachnospiraceae</taxon>
        <taxon>Blautia</taxon>
    </lineage>
</organism>
<evidence type="ECO:0000256" key="1">
    <source>
        <dbReference type="ARBA" id="ARBA00023015"/>
    </source>
</evidence>
<evidence type="ECO:0000256" key="3">
    <source>
        <dbReference type="ARBA" id="ARBA00023163"/>
    </source>
</evidence>
<feature type="domain" description="HTH araC/xylS-type" evidence="4">
    <location>
        <begin position="181"/>
        <end position="279"/>
    </location>
</feature>
<dbReference type="InterPro" id="IPR013096">
    <property type="entry name" value="Cupin_2"/>
</dbReference>
<dbReference type="AlphaFoldDB" id="A0A844GLW9"/>
<evidence type="ECO:0000313" key="5">
    <source>
        <dbReference type="EMBL" id="MTD62172.1"/>
    </source>
</evidence>
<dbReference type="InterPro" id="IPR009057">
    <property type="entry name" value="Homeodomain-like_sf"/>
</dbReference>
<dbReference type="GO" id="GO:0003700">
    <property type="term" value="F:DNA-binding transcription factor activity"/>
    <property type="evidence" value="ECO:0007669"/>
    <property type="project" value="InterPro"/>
</dbReference>
<dbReference type="EMBL" id="WMBC01000011">
    <property type="protein sequence ID" value="MTD62172.1"/>
    <property type="molecule type" value="Genomic_DNA"/>
</dbReference>
<accession>A0A844GLW9</accession>
<evidence type="ECO:0000256" key="2">
    <source>
        <dbReference type="ARBA" id="ARBA00023125"/>
    </source>
</evidence>